<keyword evidence="1" id="KW-0812">Transmembrane</keyword>
<accession>A0ABW4CNF7</accession>
<evidence type="ECO:0000256" key="1">
    <source>
        <dbReference type="SAM" id="Phobius"/>
    </source>
</evidence>
<evidence type="ECO:0000313" key="3">
    <source>
        <dbReference type="Proteomes" id="UP001597192"/>
    </source>
</evidence>
<keyword evidence="1" id="KW-1133">Transmembrane helix</keyword>
<dbReference type="RefSeq" id="WP_125697093.1">
    <property type="nucleotide sequence ID" value="NZ_JBHTOG010000005.1"/>
</dbReference>
<sequence length="174" mass="18566">MISIFSTMVIAAASPVIMGIGAVIVIALLILLEVNRARAVNSFTPKPQAAPDPTVDVDIDQFIRGEVAKLTVPDQPLTVFDKRGRASEKTLVQAATDTVRDQFAGQAVTQQTLTHMGAVIQRTVPLLMWRSAVGQLLADPRQLSGLAQLPEYAAVKDRLPTAEQALALAAALTK</sequence>
<name>A0ABW4CNF7_9LACO</name>
<organism evidence="2 3">
    <name type="scientific">Lacticaseibacillus yichunensis</name>
    <dbReference type="NCBI Taxonomy" id="2486015"/>
    <lineage>
        <taxon>Bacteria</taxon>
        <taxon>Bacillati</taxon>
        <taxon>Bacillota</taxon>
        <taxon>Bacilli</taxon>
        <taxon>Lactobacillales</taxon>
        <taxon>Lactobacillaceae</taxon>
        <taxon>Lacticaseibacillus</taxon>
    </lineage>
</organism>
<keyword evidence="1" id="KW-0472">Membrane</keyword>
<keyword evidence="3" id="KW-1185">Reference proteome</keyword>
<reference evidence="3" key="1">
    <citation type="journal article" date="2019" name="Int. J. Syst. Evol. Microbiol.">
        <title>The Global Catalogue of Microorganisms (GCM) 10K type strain sequencing project: providing services to taxonomists for standard genome sequencing and annotation.</title>
        <authorList>
            <consortium name="The Broad Institute Genomics Platform"/>
            <consortium name="The Broad Institute Genome Sequencing Center for Infectious Disease"/>
            <person name="Wu L."/>
            <person name="Ma J."/>
        </authorList>
    </citation>
    <scope>NUCLEOTIDE SEQUENCE [LARGE SCALE GENOMIC DNA]</scope>
    <source>
        <strain evidence="3">CCM 8947</strain>
    </source>
</reference>
<comment type="caution">
    <text evidence="2">The sequence shown here is derived from an EMBL/GenBank/DDBJ whole genome shotgun (WGS) entry which is preliminary data.</text>
</comment>
<feature type="transmembrane region" description="Helical" evidence="1">
    <location>
        <begin position="6"/>
        <end position="32"/>
    </location>
</feature>
<dbReference type="EMBL" id="JBHTOG010000005">
    <property type="protein sequence ID" value="MFD1431418.1"/>
    <property type="molecule type" value="Genomic_DNA"/>
</dbReference>
<gene>
    <name evidence="2" type="ORF">ACFQ47_01670</name>
</gene>
<evidence type="ECO:0000313" key="2">
    <source>
        <dbReference type="EMBL" id="MFD1431418.1"/>
    </source>
</evidence>
<dbReference type="Proteomes" id="UP001597192">
    <property type="component" value="Unassembled WGS sequence"/>
</dbReference>
<protein>
    <submittedName>
        <fullName evidence="2">Uncharacterized protein</fullName>
    </submittedName>
</protein>
<proteinExistence type="predicted"/>